<dbReference type="AlphaFoldDB" id="A0A2A5KN08"/>
<accession>A0A2A5KN08</accession>
<keyword evidence="2" id="KW-1133">Transmembrane helix</keyword>
<dbReference type="RefSeq" id="WP_096764337.1">
    <property type="nucleotide sequence ID" value="NZ_CP104152.1"/>
</dbReference>
<feature type="transmembrane region" description="Helical" evidence="2">
    <location>
        <begin position="36"/>
        <end position="58"/>
    </location>
</feature>
<organism evidence="3 4">
    <name type="scientific">Rhizobium sophoriradicis</name>
    <dbReference type="NCBI Taxonomy" id="1535245"/>
    <lineage>
        <taxon>Bacteria</taxon>
        <taxon>Pseudomonadati</taxon>
        <taxon>Pseudomonadota</taxon>
        <taxon>Alphaproteobacteria</taxon>
        <taxon>Hyphomicrobiales</taxon>
        <taxon>Rhizobiaceae</taxon>
        <taxon>Rhizobium/Agrobacterium group</taxon>
        <taxon>Rhizobium</taxon>
    </lineage>
</organism>
<comment type="caution">
    <text evidence="3">The sequence shown here is derived from an EMBL/GenBank/DDBJ whole genome shotgun (WGS) entry which is preliminary data.</text>
</comment>
<sequence>MAVPQKRLSHTSLKRRQRFHPKRDVRPAVLAKADRLVIRFVAAIGLAFLAVIILQAVLG</sequence>
<evidence type="ECO:0000256" key="1">
    <source>
        <dbReference type="SAM" id="MobiDB-lite"/>
    </source>
</evidence>
<evidence type="ECO:0000256" key="2">
    <source>
        <dbReference type="SAM" id="Phobius"/>
    </source>
</evidence>
<evidence type="ECO:0000313" key="3">
    <source>
        <dbReference type="EMBL" id="PCK78392.1"/>
    </source>
</evidence>
<proteinExistence type="predicted"/>
<protein>
    <recommendedName>
        <fullName evidence="5">Peptide ABC transporter permease</fullName>
    </recommendedName>
</protein>
<keyword evidence="2" id="KW-0472">Membrane</keyword>
<gene>
    <name evidence="3" type="ORF">CPT34_25300</name>
</gene>
<feature type="region of interest" description="Disordered" evidence="1">
    <location>
        <begin position="1"/>
        <end position="20"/>
    </location>
</feature>
<keyword evidence="4" id="KW-1185">Reference proteome</keyword>
<reference evidence="3 4" key="1">
    <citation type="submission" date="2017-09" db="EMBL/GenBank/DDBJ databases">
        <title>Comparative genomics of rhizobia isolated from Phaseolus vulgaris in China.</title>
        <authorList>
            <person name="Tong W."/>
        </authorList>
    </citation>
    <scope>NUCLEOTIDE SEQUENCE [LARGE SCALE GENOMIC DNA]</scope>
    <source>
        <strain evidence="3 4">L101</strain>
    </source>
</reference>
<dbReference type="Proteomes" id="UP000218807">
    <property type="component" value="Unassembled WGS sequence"/>
</dbReference>
<evidence type="ECO:0000313" key="4">
    <source>
        <dbReference type="Proteomes" id="UP000218807"/>
    </source>
</evidence>
<dbReference type="EMBL" id="NXDM01000028">
    <property type="protein sequence ID" value="PCK78392.1"/>
    <property type="molecule type" value="Genomic_DNA"/>
</dbReference>
<feature type="compositionally biased region" description="Basic residues" evidence="1">
    <location>
        <begin position="7"/>
        <end position="20"/>
    </location>
</feature>
<evidence type="ECO:0008006" key="5">
    <source>
        <dbReference type="Google" id="ProtNLM"/>
    </source>
</evidence>
<name>A0A2A5KN08_9HYPH</name>
<keyword evidence="2" id="KW-0812">Transmembrane</keyword>